<feature type="transmembrane region" description="Helical" evidence="14">
    <location>
        <begin position="185"/>
        <end position="206"/>
    </location>
</feature>
<accession>A0ABM1MJF6</accession>
<reference evidence="17" key="1">
    <citation type="submission" date="2025-08" db="UniProtKB">
        <authorList>
            <consortium name="RefSeq"/>
        </authorList>
    </citation>
    <scope>IDENTIFICATION</scope>
    <source>
        <tissue evidence="17">Whole Larva</tissue>
    </source>
</reference>
<keyword evidence="12 13" id="KW-0275">Fatty acid biosynthesis</keyword>
<dbReference type="InterPro" id="IPR015876">
    <property type="entry name" value="Acyl-CoA_DS"/>
</dbReference>
<evidence type="ECO:0000256" key="4">
    <source>
        <dbReference type="ARBA" id="ARBA00022692"/>
    </source>
</evidence>
<dbReference type="PANTHER" id="PTHR11351:SF31">
    <property type="entry name" value="DESATURASE 1, ISOFORM A-RELATED"/>
    <property type="match status" value="1"/>
</dbReference>
<evidence type="ECO:0000256" key="5">
    <source>
        <dbReference type="ARBA" id="ARBA00022723"/>
    </source>
</evidence>
<keyword evidence="3 13" id="KW-0444">Lipid biosynthesis</keyword>
<comment type="subcellular location">
    <subcellularLocation>
        <location evidence="1">Membrane</location>
        <topology evidence="1">Multi-pass membrane protein</topology>
    </subcellularLocation>
</comment>
<evidence type="ECO:0000256" key="1">
    <source>
        <dbReference type="ARBA" id="ARBA00004141"/>
    </source>
</evidence>
<sequence>MFVTLRSQPKTAYNPPTTIHLQKNQNHESSNKYSWDIVWFNVFVLGYLHLAAVYGLVLVLTGNTKISTICWGLFVGITSSMAVTGGAHRLWAHKTYKANLPLRILLATFMTMTFQNHIYEWARDHRVHHKYAETDADPHNAKRGFFFSHVGWLMVKKHKDVIEKGKTVDVSDLEQDSVVVFQRKYYAPLVLFGTFIFPMLVPWYFWNESISISWHVATVLRYVMSVNMVWCTNSAAHLYGTKPYDKNIGPTQNQMMLIIGLGEGFHNYHHTFPWDYKAAEFGNDIRNITTSMIDFFAKIGWATELKTTSPEMIRRRAFRTGDGTWDGDLTEMKRNFVEKKLDDSKEEVWGWGDKAMGRDEMREIQISNGIICSE</sequence>
<gene>
    <name evidence="17" type="primary">LOC108561338</name>
</gene>
<evidence type="ECO:0000256" key="9">
    <source>
        <dbReference type="ARBA" id="ARBA00023004"/>
    </source>
</evidence>
<dbReference type="PRINTS" id="PR00075">
    <property type="entry name" value="FACDDSATRASE"/>
</dbReference>
<keyword evidence="11 14" id="KW-0472">Membrane</keyword>
<keyword evidence="5" id="KW-0479">Metal-binding</keyword>
<dbReference type="GeneID" id="108561338"/>
<dbReference type="RefSeq" id="XP_017774706.1">
    <property type="nucleotide sequence ID" value="XM_017919217.1"/>
</dbReference>
<evidence type="ECO:0000256" key="10">
    <source>
        <dbReference type="ARBA" id="ARBA00023098"/>
    </source>
</evidence>
<evidence type="ECO:0000256" key="11">
    <source>
        <dbReference type="ARBA" id="ARBA00023136"/>
    </source>
</evidence>
<dbReference type="Proteomes" id="UP000695000">
    <property type="component" value="Unplaced"/>
</dbReference>
<keyword evidence="16" id="KW-1185">Reference proteome</keyword>
<keyword evidence="6" id="KW-0276">Fatty acid metabolism</keyword>
<keyword evidence="4 13" id="KW-0812">Transmembrane</keyword>
<evidence type="ECO:0000313" key="16">
    <source>
        <dbReference type="Proteomes" id="UP000695000"/>
    </source>
</evidence>
<evidence type="ECO:0000256" key="14">
    <source>
        <dbReference type="SAM" id="Phobius"/>
    </source>
</evidence>
<organism evidence="16 17">
    <name type="scientific">Nicrophorus vespilloides</name>
    <name type="common">Boreal carrion beetle</name>
    <dbReference type="NCBI Taxonomy" id="110193"/>
    <lineage>
        <taxon>Eukaryota</taxon>
        <taxon>Metazoa</taxon>
        <taxon>Ecdysozoa</taxon>
        <taxon>Arthropoda</taxon>
        <taxon>Hexapoda</taxon>
        <taxon>Insecta</taxon>
        <taxon>Pterygota</taxon>
        <taxon>Neoptera</taxon>
        <taxon>Endopterygota</taxon>
        <taxon>Coleoptera</taxon>
        <taxon>Polyphaga</taxon>
        <taxon>Staphyliniformia</taxon>
        <taxon>Silphidae</taxon>
        <taxon>Nicrophorinae</taxon>
        <taxon>Nicrophorus</taxon>
    </lineage>
</organism>
<feature type="domain" description="Fatty acid desaturase" evidence="15">
    <location>
        <begin position="71"/>
        <end position="273"/>
    </location>
</feature>
<keyword evidence="10" id="KW-0443">Lipid metabolism</keyword>
<dbReference type="InterPro" id="IPR001522">
    <property type="entry name" value="FADS-1_CS"/>
</dbReference>
<evidence type="ECO:0000256" key="6">
    <source>
        <dbReference type="ARBA" id="ARBA00022832"/>
    </source>
</evidence>
<feature type="transmembrane region" description="Helical" evidence="14">
    <location>
        <begin position="68"/>
        <end position="88"/>
    </location>
</feature>
<evidence type="ECO:0000256" key="8">
    <source>
        <dbReference type="ARBA" id="ARBA00023002"/>
    </source>
</evidence>
<dbReference type="Pfam" id="PF00487">
    <property type="entry name" value="FA_desaturase"/>
    <property type="match status" value="1"/>
</dbReference>
<name>A0ABM1MJF6_NICVS</name>
<evidence type="ECO:0000256" key="12">
    <source>
        <dbReference type="ARBA" id="ARBA00023160"/>
    </source>
</evidence>
<proteinExistence type="inferred from homology"/>
<dbReference type="InterPro" id="IPR005804">
    <property type="entry name" value="FA_desaturase_dom"/>
</dbReference>
<dbReference type="PROSITE" id="PS00476">
    <property type="entry name" value="FATTY_ACID_DESATUR_1"/>
    <property type="match status" value="1"/>
</dbReference>
<evidence type="ECO:0000256" key="13">
    <source>
        <dbReference type="RuleBase" id="RU000581"/>
    </source>
</evidence>
<evidence type="ECO:0000259" key="15">
    <source>
        <dbReference type="Pfam" id="PF00487"/>
    </source>
</evidence>
<protein>
    <submittedName>
        <fullName evidence="17">Stearoyl-CoA desaturase 5-like</fullName>
    </submittedName>
</protein>
<dbReference type="PANTHER" id="PTHR11351">
    <property type="entry name" value="ACYL-COA DESATURASE"/>
    <property type="match status" value="1"/>
</dbReference>
<evidence type="ECO:0000313" key="17">
    <source>
        <dbReference type="RefSeq" id="XP_017774706.1"/>
    </source>
</evidence>
<comment type="similarity">
    <text evidence="2 13">Belongs to the fatty acid desaturase type 1 family.</text>
</comment>
<evidence type="ECO:0000256" key="2">
    <source>
        <dbReference type="ARBA" id="ARBA00009295"/>
    </source>
</evidence>
<keyword evidence="7 14" id="KW-1133">Transmembrane helix</keyword>
<evidence type="ECO:0000256" key="3">
    <source>
        <dbReference type="ARBA" id="ARBA00022516"/>
    </source>
</evidence>
<keyword evidence="9" id="KW-0408">Iron</keyword>
<dbReference type="CDD" id="cd03505">
    <property type="entry name" value="Delta9-FADS-like"/>
    <property type="match status" value="1"/>
</dbReference>
<feature type="transmembrane region" description="Helical" evidence="14">
    <location>
        <begin position="37"/>
        <end position="61"/>
    </location>
</feature>
<comment type="cofactor">
    <cofactor evidence="13">
        <name>Fe(2+)</name>
        <dbReference type="ChEBI" id="CHEBI:29033"/>
    </cofactor>
</comment>
<evidence type="ECO:0000256" key="7">
    <source>
        <dbReference type="ARBA" id="ARBA00022989"/>
    </source>
</evidence>
<comment type="domain">
    <text evidence="13">The histidine box domains are involved in binding the catalytic metal ions.</text>
</comment>
<keyword evidence="8 13" id="KW-0560">Oxidoreductase</keyword>